<dbReference type="EMBL" id="JACHVC010000012">
    <property type="protein sequence ID" value="MBC2606842.1"/>
    <property type="molecule type" value="Genomic_DNA"/>
</dbReference>
<protein>
    <submittedName>
        <fullName evidence="1">Uncharacterized protein</fullName>
    </submittedName>
</protein>
<evidence type="ECO:0000313" key="1">
    <source>
        <dbReference type="EMBL" id="MBC2606842.1"/>
    </source>
</evidence>
<sequence>MISAKKNNFIVEFRPTTIRAARLSSSKSPLVVEEVLEIDLEEKGDIAGEVRGFAKAKSNGFLRASCSVYPEGRIVRQVRLDSTKGKEAEFVTDYLRKSVGITPEEFSTYCLSASDGADAELSEFNKKDILVCGAPKKSISDVQSSLVHNAIYPGRLEFGTVGTLGVLKNVVDSKSDKSPVLFLEIDIQETQVVIVGAKGVEMARSIEFGSEHLVAGLKQEMNLKDEAAAEKILKSREFDLGSIAPKLLRKLLRELQSSIGFYEVQTGSSVSELYCVKGGKTLPWLENSICDLLNLKPFTIDLEKWLQREDVSFSNQSDFEKMDTTWVSLLSLIMNFDSRKANS</sequence>
<reference evidence="1 2" key="1">
    <citation type="submission" date="2020-07" db="EMBL/GenBank/DDBJ databases">
        <authorList>
            <person name="Feng X."/>
        </authorList>
    </citation>
    <scope>NUCLEOTIDE SEQUENCE [LARGE SCALE GENOMIC DNA]</scope>
    <source>
        <strain evidence="1 2">JCM23202</strain>
    </source>
</reference>
<accession>A0A7X1B7A1</accession>
<comment type="caution">
    <text evidence="1">The sequence shown here is derived from an EMBL/GenBank/DDBJ whole genome shotgun (WGS) entry which is preliminary data.</text>
</comment>
<dbReference type="RefSeq" id="WP_185660713.1">
    <property type="nucleotide sequence ID" value="NZ_CAWPOO010000012.1"/>
</dbReference>
<name>A0A7X1B7A1_9BACT</name>
<dbReference type="Proteomes" id="UP000526501">
    <property type="component" value="Unassembled WGS sequence"/>
</dbReference>
<dbReference type="AlphaFoldDB" id="A0A7X1B7A1"/>
<proteinExistence type="predicted"/>
<organism evidence="1 2">
    <name type="scientific">Pelagicoccus albus</name>
    <dbReference type="NCBI Taxonomy" id="415222"/>
    <lineage>
        <taxon>Bacteria</taxon>
        <taxon>Pseudomonadati</taxon>
        <taxon>Verrucomicrobiota</taxon>
        <taxon>Opitutia</taxon>
        <taxon>Puniceicoccales</taxon>
        <taxon>Pelagicoccaceae</taxon>
        <taxon>Pelagicoccus</taxon>
    </lineage>
</organism>
<keyword evidence="2" id="KW-1185">Reference proteome</keyword>
<gene>
    <name evidence="1" type="ORF">H5P27_12380</name>
</gene>
<evidence type="ECO:0000313" key="2">
    <source>
        <dbReference type="Proteomes" id="UP000526501"/>
    </source>
</evidence>
<dbReference type="Gene3D" id="3.30.1490.300">
    <property type="match status" value="1"/>
</dbReference>
<dbReference type="Gene3D" id="3.30.420.40">
    <property type="match status" value="2"/>
</dbReference>